<evidence type="ECO:0000256" key="2">
    <source>
        <dbReference type="ARBA" id="ARBA00023002"/>
    </source>
</evidence>
<evidence type="ECO:0000313" key="5">
    <source>
        <dbReference type="EMBL" id="KAJ7699278.1"/>
    </source>
</evidence>
<dbReference type="Pfam" id="PF11807">
    <property type="entry name" value="UstYa"/>
    <property type="match status" value="1"/>
</dbReference>
<organism evidence="5 6">
    <name type="scientific">Mycena rosella</name>
    <name type="common">Pink bonnet</name>
    <name type="synonym">Agaricus rosellus</name>
    <dbReference type="NCBI Taxonomy" id="1033263"/>
    <lineage>
        <taxon>Eukaryota</taxon>
        <taxon>Fungi</taxon>
        <taxon>Dikarya</taxon>
        <taxon>Basidiomycota</taxon>
        <taxon>Agaricomycotina</taxon>
        <taxon>Agaricomycetes</taxon>
        <taxon>Agaricomycetidae</taxon>
        <taxon>Agaricales</taxon>
        <taxon>Marasmiineae</taxon>
        <taxon>Mycenaceae</taxon>
        <taxon>Mycena</taxon>
    </lineage>
</organism>
<gene>
    <name evidence="5" type="ORF">B0H17DRAFT_926522</name>
</gene>
<sequence length="199" mass="23099">MAPVLHRTCVSWWCVFFPSSIGSSSLTLQLTSSLDLTNYSYIGRDYPLQYPMMPLDDVAMTLHESVHFSLNASDPVTTEEWVLYSSIPKGVGRTRLGPQQRVFVLTVSHQMHCLRRIHVAFLNREDTLASRGHIHHCLNYLRQTLLCEAADTLERGDFMARDYSLERVGDTLVCKDWEKAFEVFDEKYSEWMAWRAMWN</sequence>
<dbReference type="InterPro" id="IPR021765">
    <property type="entry name" value="UstYa-like"/>
</dbReference>
<dbReference type="PANTHER" id="PTHR33365">
    <property type="entry name" value="YALI0B05434P"/>
    <property type="match status" value="1"/>
</dbReference>
<feature type="chain" id="PRO_5042003219" description="Oxidase ustYa" evidence="4">
    <location>
        <begin position="23"/>
        <end position="199"/>
    </location>
</feature>
<dbReference type="PANTHER" id="PTHR33365:SF11">
    <property type="entry name" value="TAT PATHWAY SIGNAL SEQUENCE"/>
    <property type="match status" value="1"/>
</dbReference>
<evidence type="ECO:0000256" key="3">
    <source>
        <dbReference type="ARBA" id="ARBA00035112"/>
    </source>
</evidence>
<comment type="caution">
    <text evidence="5">The sequence shown here is derived from an EMBL/GenBank/DDBJ whole genome shotgun (WGS) entry which is preliminary data.</text>
</comment>
<keyword evidence="6" id="KW-1185">Reference proteome</keyword>
<dbReference type="AlphaFoldDB" id="A0AAD7DTW1"/>
<accession>A0AAD7DTW1</accession>
<reference evidence="5" key="1">
    <citation type="submission" date="2023-03" db="EMBL/GenBank/DDBJ databases">
        <title>Massive genome expansion in bonnet fungi (Mycena s.s.) driven by repeated elements and novel gene families across ecological guilds.</title>
        <authorList>
            <consortium name="Lawrence Berkeley National Laboratory"/>
            <person name="Harder C.B."/>
            <person name="Miyauchi S."/>
            <person name="Viragh M."/>
            <person name="Kuo A."/>
            <person name="Thoen E."/>
            <person name="Andreopoulos B."/>
            <person name="Lu D."/>
            <person name="Skrede I."/>
            <person name="Drula E."/>
            <person name="Henrissat B."/>
            <person name="Morin E."/>
            <person name="Kohler A."/>
            <person name="Barry K."/>
            <person name="LaButti K."/>
            <person name="Morin E."/>
            <person name="Salamov A."/>
            <person name="Lipzen A."/>
            <person name="Mereny Z."/>
            <person name="Hegedus B."/>
            <person name="Baldrian P."/>
            <person name="Stursova M."/>
            <person name="Weitz H."/>
            <person name="Taylor A."/>
            <person name="Grigoriev I.V."/>
            <person name="Nagy L.G."/>
            <person name="Martin F."/>
            <person name="Kauserud H."/>
        </authorList>
    </citation>
    <scope>NUCLEOTIDE SEQUENCE</scope>
    <source>
        <strain evidence="5">CBHHK067</strain>
    </source>
</reference>
<dbReference type="GO" id="GO:0043386">
    <property type="term" value="P:mycotoxin biosynthetic process"/>
    <property type="evidence" value="ECO:0007669"/>
    <property type="project" value="InterPro"/>
</dbReference>
<evidence type="ECO:0008006" key="7">
    <source>
        <dbReference type="Google" id="ProtNLM"/>
    </source>
</evidence>
<evidence type="ECO:0000256" key="1">
    <source>
        <dbReference type="ARBA" id="ARBA00004685"/>
    </source>
</evidence>
<proteinExistence type="inferred from homology"/>
<dbReference type="EMBL" id="JARKIE010000023">
    <property type="protein sequence ID" value="KAJ7699278.1"/>
    <property type="molecule type" value="Genomic_DNA"/>
</dbReference>
<evidence type="ECO:0000256" key="4">
    <source>
        <dbReference type="SAM" id="SignalP"/>
    </source>
</evidence>
<keyword evidence="4" id="KW-0732">Signal</keyword>
<comment type="pathway">
    <text evidence="1">Mycotoxin biosynthesis.</text>
</comment>
<evidence type="ECO:0000313" key="6">
    <source>
        <dbReference type="Proteomes" id="UP001221757"/>
    </source>
</evidence>
<protein>
    <recommendedName>
        <fullName evidence="7">Oxidase ustYa</fullName>
    </recommendedName>
</protein>
<name>A0AAD7DTW1_MYCRO</name>
<dbReference type="Proteomes" id="UP001221757">
    <property type="component" value="Unassembled WGS sequence"/>
</dbReference>
<feature type="signal peptide" evidence="4">
    <location>
        <begin position="1"/>
        <end position="22"/>
    </location>
</feature>
<keyword evidence="2" id="KW-0560">Oxidoreductase</keyword>
<comment type="similarity">
    <text evidence="3">Belongs to the ustYa family.</text>
</comment>
<dbReference type="GO" id="GO:0016491">
    <property type="term" value="F:oxidoreductase activity"/>
    <property type="evidence" value="ECO:0007669"/>
    <property type="project" value="UniProtKB-KW"/>
</dbReference>